<dbReference type="OrthoDB" id="9035305at2"/>
<dbReference type="Proteomes" id="UP000235616">
    <property type="component" value="Unassembled WGS sequence"/>
</dbReference>
<evidence type="ECO:0000313" key="2">
    <source>
        <dbReference type="Proteomes" id="UP000235616"/>
    </source>
</evidence>
<reference evidence="1 2" key="1">
    <citation type="submission" date="2018-01" db="EMBL/GenBank/DDBJ databases">
        <title>Whole genome analyses suggest that Burkholderia sensu lato contains two further novel genera in the rhizoxinica-symbiotica group Mycetohabitans gen. nov., and Trinickia gen. nov.: implications for the evolution of diazotrophy and nodulation in the Burkholderiaceae.</title>
        <authorList>
            <person name="Estrada-de los Santos P."/>
            <person name="Palmer M."/>
            <person name="Chavez-Ramirez B."/>
            <person name="Beukes C."/>
            <person name="Steenkamp E.T."/>
            <person name="Hirsch A.M."/>
            <person name="Manyaka P."/>
            <person name="Maluk M."/>
            <person name="Lafos M."/>
            <person name="Crook M."/>
            <person name="Gross E."/>
            <person name="Simon M.F."/>
            <person name="Bueno dos Reis Junior F."/>
            <person name="Poole P.S."/>
            <person name="Venter S.N."/>
            <person name="James E.K."/>
        </authorList>
    </citation>
    <scope>NUCLEOTIDE SEQUENCE [LARGE SCALE GENOMIC DNA]</scope>
    <source>
        <strain evidence="1 2">GIMN1.004</strain>
    </source>
</reference>
<dbReference type="EMBL" id="PNYA01000009">
    <property type="protein sequence ID" value="PMS20000.1"/>
    <property type="molecule type" value="Genomic_DNA"/>
</dbReference>
<sequence>MLRWLIAILLLANMIAFALASGMLGPLPAAGPLESNHIERQIHPEWLKTKPITEAQAAEQVIVGQPDPSPSVATAPLGG</sequence>
<accession>A0A2N7VS66</accession>
<protein>
    <submittedName>
        <fullName evidence="1">Uncharacterized protein</fullName>
    </submittedName>
</protein>
<dbReference type="AlphaFoldDB" id="A0A2N7VS66"/>
<comment type="caution">
    <text evidence="1">The sequence shown here is derived from an EMBL/GenBank/DDBJ whole genome shotgun (WGS) entry which is preliminary data.</text>
</comment>
<proteinExistence type="predicted"/>
<organism evidence="1 2">
    <name type="scientific">Trinickia dabaoshanensis</name>
    <dbReference type="NCBI Taxonomy" id="564714"/>
    <lineage>
        <taxon>Bacteria</taxon>
        <taxon>Pseudomonadati</taxon>
        <taxon>Pseudomonadota</taxon>
        <taxon>Betaproteobacteria</taxon>
        <taxon>Burkholderiales</taxon>
        <taxon>Burkholderiaceae</taxon>
        <taxon>Trinickia</taxon>
    </lineage>
</organism>
<gene>
    <name evidence="1" type="ORF">C0Z18_11295</name>
</gene>
<evidence type="ECO:0000313" key="1">
    <source>
        <dbReference type="EMBL" id="PMS20000.1"/>
    </source>
</evidence>
<dbReference type="RefSeq" id="WP_102645507.1">
    <property type="nucleotide sequence ID" value="NZ_PNYA01000009.1"/>
</dbReference>
<name>A0A2N7VS66_9BURK</name>
<keyword evidence="2" id="KW-1185">Reference proteome</keyword>